<comment type="caution">
    <text evidence="9">The sequence shown here is derived from an EMBL/GenBank/DDBJ whole genome shotgun (WGS) entry which is preliminary data.</text>
</comment>
<evidence type="ECO:0000256" key="5">
    <source>
        <dbReference type="ARBA" id="ARBA00023139"/>
    </source>
</evidence>
<proteinExistence type="inferred from homology"/>
<evidence type="ECO:0000256" key="7">
    <source>
        <dbReference type="ARBA" id="ARBA00023288"/>
    </source>
</evidence>
<evidence type="ECO:0000256" key="1">
    <source>
        <dbReference type="ARBA" id="ARBA00004442"/>
    </source>
</evidence>
<dbReference type="InterPro" id="IPR014941">
    <property type="entry name" value="FimB/Mfa2/Mfa3"/>
</dbReference>
<dbReference type="AlphaFoldDB" id="A0A9D2FXW6"/>
<organism evidence="9 10">
    <name type="scientific">Candidatus Prevotella avicola</name>
    <dbReference type="NCBI Taxonomy" id="2838738"/>
    <lineage>
        <taxon>Bacteria</taxon>
        <taxon>Pseudomonadati</taxon>
        <taxon>Bacteroidota</taxon>
        <taxon>Bacteroidia</taxon>
        <taxon>Bacteroidales</taxon>
        <taxon>Prevotellaceae</taxon>
        <taxon>Prevotella</taxon>
    </lineage>
</organism>
<keyword evidence="3 8" id="KW-0732">Signal</keyword>
<dbReference type="PROSITE" id="PS51257">
    <property type="entry name" value="PROKAR_LIPOPROTEIN"/>
    <property type="match status" value="1"/>
</dbReference>
<evidence type="ECO:0000256" key="6">
    <source>
        <dbReference type="ARBA" id="ARBA00023237"/>
    </source>
</evidence>
<reference evidence="9" key="1">
    <citation type="journal article" date="2021" name="PeerJ">
        <title>Extensive microbial diversity within the chicken gut microbiome revealed by metagenomics and culture.</title>
        <authorList>
            <person name="Gilroy R."/>
            <person name="Ravi A."/>
            <person name="Getino M."/>
            <person name="Pursley I."/>
            <person name="Horton D.L."/>
            <person name="Alikhan N.F."/>
            <person name="Baker D."/>
            <person name="Gharbi K."/>
            <person name="Hall N."/>
            <person name="Watson M."/>
            <person name="Adriaenssens E.M."/>
            <person name="Foster-Nyarko E."/>
            <person name="Jarju S."/>
            <person name="Secka A."/>
            <person name="Antonio M."/>
            <person name="Oren A."/>
            <person name="Chaudhuri R.R."/>
            <person name="La Ragione R."/>
            <person name="Hildebrand F."/>
            <person name="Pallen M.J."/>
        </authorList>
    </citation>
    <scope>NUCLEOTIDE SEQUENCE</scope>
    <source>
        <strain evidence="9">ChiHecec3B27-8219</strain>
    </source>
</reference>
<dbReference type="Proteomes" id="UP000824055">
    <property type="component" value="Unassembled WGS sequence"/>
</dbReference>
<keyword evidence="4" id="KW-0472">Membrane</keyword>
<feature type="signal peptide" evidence="8">
    <location>
        <begin position="1"/>
        <end position="23"/>
    </location>
</feature>
<reference evidence="9" key="2">
    <citation type="submission" date="2021-04" db="EMBL/GenBank/DDBJ databases">
        <authorList>
            <person name="Gilroy R."/>
        </authorList>
    </citation>
    <scope>NUCLEOTIDE SEQUENCE</scope>
    <source>
        <strain evidence="9">ChiHecec3B27-8219</strain>
    </source>
</reference>
<comment type="subcellular location">
    <subcellularLocation>
        <location evidence="1">Cell outer membrane</location>
    </subcellularLocation>
</comment>
<dbReference type="Pfam" id="PF08842">
    <property type="entry name" value="Mfa2"/>
    <property type="match status" value="1"/>
</dbReference>
<evidence type="ECO:0000256" key="8">
    <source>
        <dbReference type="SAM" id="SignalP"/>
    </source>
</evidence>
<sequence length="362" mass="41271">MKHLSIKTLAGMMGALVMSAALTACDMMKEDREDCPTGLYLQFKYDYNLQRADMFNDHVGAVDVLVFDEQGKFVKTQSEENTANFAPLADPNYRMHMDLDPGKYKFIVLAGQDSYADQLARQRAHFTRTLPAAGDDMSKLDIRLDTQTGNVLVVDNMDAPLDTLWHGMETTPVEVFAEKPTYHTISLMRDTKQITVSLRELDDPTLMDIDDYTLEIRDRNTHLLWDNTVDETDWASYTPYATWNTEDLTQVPDGENAGKYGQIGHAAFMTSRIMNHANATEDGQLIVTFNETGEEIINVNLPDLLSRLANYDDLHRYSAQEFLDRGYDYSLEFFLKGTRLQYVTISIGILDWSVRVQYSELD</sequence>
<dbReference type="EMBL" id="DXBE01000045">
    <property type="protein sequence ID" value="HIZ69404.1"/>
    <property type="molecule type" value="Genomic_DNA"/>
</dbReference>
<dbReference type="Gene3D" id="2.60.40.2090">
    <property type="match status" value="1"/>
</dbReference>
<name>A0A9D2FXW6_9BACT</name>
<gene>
    <name evidence="9" type="ORF">H9966_05900</name>
</gene>
<evidence type="ECO:0000256" key="2">
    <source>
        <dbReference type="ARBA" id="ARBA00007248"/>
    </source>
</evidence>
<evidence type="ECO:0000313" key="10">
    <source>
        <dbReference type="Proteomes" id="UP000824055"/>
    </source>
</evidence>
<feature type="chain" id="PRO_5038494225" evidence="8">
    <location>
        <begin position="24"/>
        <end position="362"/>
    </location>
</feature>
<keyword evidence="7" id="KW-0449">Lipoprotein</keyword>
<comment type="similarity">
    <text evidence="2">Belongs to the bacteroidetes fimbrillin superfamily. FimB/Mfa2 family.</text>
</comment>
<evidence type="ECO:0000256" key="4">
    <source>
        <dbReference type="ARBA" id="ARBA00023136"/>
    </source>
</evidence>
<dbReference type="Gene3D" id="2.60.40.2100">
    <property type="match status" value="1"/>
</dbReference>
<dbReference type="GO" id="GO:0009279">
    <property type="term" value="C:cell outer membrane"/>
    <property type="evidence" value="ECO:0007669"/>
    <property type="project" value="UniProtKB-SubCell"/>
</dbReference>
<evidence type="ECO:0000256" key="3">
    <source>
        <dbReference type="ARBA" id="ARBA00022729"/>
    </source>
</evidence>
<accession>A0A9D2FXW6</accession>
<keyword evidence="6" id="KW-0998">Cell outer membrane</keyword>
<protein>
    <submittedName>
        <fullName evidence="9">FimB/Mfa2 family fimbrial subunit</fullName>
    </submittedName>
</protein>
<evidence type="ECO:0000313" key="9">
    <source>
        <dbReference type="EMBL" id="HIZ69404.1"/>
    </source>
</evidence>
<keyword evidence="5" id="KW-0564">Palmitate</keyword>